<proteinExistence type="predicted"/>
<dbReference type="InterPro" id="IPR036515">
    <property type="entry name" value="Transposase_17_sf"/>
</dbReference>
<dbReference type="Proteomes" id="UP000034032">
    <property type="component" value="Unassembled WGS sequence"/>
</dbReference>
<gene>
    <name evidence="2" type="ORF">UW79_C0002G0037</name>
</gene>
<dbReference type="GO" id="GO:0006313">
    <property type="term" value="P:DNA transposition"/>
    <property type="evidence" value="ECO:0007669"/>
    <property type="project" value="InterPro"/>
</dbReference>
<sequence length="161" mass="19050">MVDILAFCLMPNHFHLLVRQGPDHGITRFMQKVGTGYTMYFNQRNERVGPLFQGKFKSILVQENRYLRHLYNYIHLNPLDLLAPSWRENQVKDTSRALSFLNNYRWSSYLDYIGNKNFPSILDKVLALEIFGNERSYSKNINEWLANMEKNYADFSSLTLE</sequence>
<dbReference type="GO" id="GO:0004803">
    <property type="term" value="F:transposase activity"/>
    <property type="evidence" value="ECO:0007669"/>
    <property type="project" value="InterPro"/>
</dbReference>
<dbReference type="EMBL" id="LCJR01000002">
    <property type="protein sequence ID" value="KKT82720.1"/>
    <property type="molecule type" value="Genomic_DNA"/>
</dbReference>
<dbReference type="Gene3D" id="3.30.70.1290">
    <property type="entry name" value="Transposase IS200-like"/>
    <property type="match status" value="1"/>
</dbReference>
<protein>
    <recommendedName>
        <fullName evidence="1">Transposase IS200-like domain-containing protein</fullName>
    </recommendedName>
</protein>
<dbReference type="GO" id="GO:0003677">
    <property type="term" value="F:DNA binding"/>
    <property type="evidence" value="ECO:0007669"/>
    <property type="project" value="InterPro"/>
</dbReference>
<dbReference type="Pfam" id="PF01797">
    <property type="entry name" value="Y1_Tnp"/>
    <property type="match status" value="1"/>
</dbReference>
<dbReference type="InterPro" id="IPR002686">
    <property type="entry name" value="Transposase_17"/>
</dbReference>
<dbReference type="SUPFAM" id="SSF143422">
    <property type="entry name" value="Transposase IS200-like"/>
    <property type="match status" value="1"/>
</dbReference>
<reference evidence="2 3" key="1">
    <citation type="journal article" date="2015" name="Nature">
        <title>rRNA introns, odd ribosomes, and small enigmatic genomes across a large radiation of phyla.</title>
        <authorList>
            <person name="Brown C.T."/>
            <person name="Hug L.A."/>
            <person name="Thomas B.C."/>
            <person name="Sharon I."/>
            <person name="Castelle C.J."/>
            <person name="Singh A."/>
            <person name="Wilkins M.J."/>
            <person name="Williams K.H."/>
            <person name="Banfield J.F."/>
        </authorList>
    </citation>
    <scope>NUCLEOTIDE SEQUENCE [LARGE SCALE GENOMIC DNA]</scope>
</reference>
<dbReference type="PANTHER" id="PTHR34322">
    <property type="entry name" value="TRANSPOSASE, Y1_TNP DOMAIN-CONTAINING"/>
    <property type="match status" value="1"/>
</dbReference>
<dbReference type="PANTHER" id="PTHR34322:SF2">
    <property type="entry name" value="TRANSPOSASE IS200-LIKE DOMAIN-CONTAINING PROTEIN"/>
    <property type="match status" value="1"/>
</dbReference>
<evidence type="ECO:0000259" key="1">
    <source>
        <dbReference type="SMART" id="SM01321"/>
    </source>
</evidence>
<dbReference type="AlphaFoldDB" id="A0A0G1KGU3"/>
<evidence type="ECO:0000313" key="3">
    <source>
        <dbReference type="Proteomes" id="UP000034032"/>
    </source>
</evidence>
<comment type="caution">
    <text evidence="2">The sequence shown here is derived from an EMBL/GenBank/DDBJ whole genome shotgun (WGS) entry which is preliminary data.</text>
</comment>
<organism evidence="2 3">
    <name type="scientific">Candidatus Yanofskybacteria bacterium GW2011_GWA2_44_9</name>
    <dbReference type="NCBI Taxonomy" id="1619025"/>
    <lineage>
        <taxon>Bacteria</taxon>
        <taxon>Candidatus Yanofskyibacteriota</taxon>
    </lineage>
</organism>
<dbReference type="SMART" id="SM01321">
    <property type="entry name" value="Y1_Tnp"/>
    <property type="match status" value="1"/>
</dbReference>
<feature type="domain" description="Transposase IS200-like" evidence="1">
    <location>
        <begin position="2"/>
        <end position="77"/>
    </location>
</feature>
<accession>A0A0G1KGU3</accession>
<name>A0A0G1KGU3_9BACT</name>
<evidence type="ECO:0000313" key="2">
    <source>
        <dbReference type="EMBL" id="KKT82720.1"/>
    </source>
</evidence>